<evidence type="ECO:0000256" key="4">
    <source>
        <dbReference type="ARBA" id="ARBA00023136"/>
    </source>
</evidence>
<dbReference type="InterPro" id="IPR011701">
    <property type="entry name" value="MFS"/>
</dbReference>
<proteinExistence type="predicted"/>
<feature type="transmembrane region" description="Helical" evidence="5">
    <location>
        <begin position="83"/>
        <end position="101"/>
    </location>
</feature>
<dbReference type="Gene3D" id="1.20.1250.20">
    <property type="entry name" value="MFS general substrate transporter like domains"/>
    <property type="match status" value="2"/>
</dbReference>
<feature type="domain" description="Major facilitator superfamily (MFS) profile" evidence="6">
    <location>
        <begin position="213"/>
        <end position="405"/>
    </location>
</feature>
<dbReference type="GO" id="GO:0005886">
    <property type="term" value="C:plasma membrane"/>
    <property type="evidence" value="ECO:0007669"/>
    <property type="project" value="UniProtKB-SubCell"/>
</dbReference>
<dbReference type="PANTHER" id="PTHR23542">
    <property type="match status" value="1"/>
</dbReference>
<keyword evidence="4 5" id="KW-0472">Membrane</keyword>
<comment type="subcellular location">
    <subcellularLocation>
        <location evidence="1">Cell membrane</location>
        <topology evidence="1">Multi-pass membrane protein</topology>
    </subcellularLocation>
</comment>
<dbReference type="Proteomes" id="UP000199111">
    <property type="component" value="Unassembled WGS sequence"/>
</dbReference>
<keyword evidence="2 5" id="KW-0812">Transmembrane</keyword>
<feature type="transmembrane region" description="Helical" evidence="5">
    <location>
        <begin position="12"/>
        <end position="38"/>
    </location>
</feature>
<dbReference type="InterPro" id="IPR036259">
    <property type="entry name" value="MFS_trans_sf"/>
</dbReference>
<evidence type="ECO:0000313" key="8">
    <source>
        <dbReference type="Proteomes" id="UP000199111"/>
    </source>
</evidence>
<organism evidence="7 8">
    <name type="scientific">Streptosporangium canum</name>
    <dbReference type="NCBI Taxonomy" id="324952"/>
    <lineage>
        <taxon>Bacteria</taxon>
        <taxon>Bacillati</taxon>
        <taxon>Actinomycetota</taxon>
        <taxon>Actinomycetes</taxon>
        <taxon>Streptosporangiales</taxon>
        <taxon>Streptosporangiaceae</taxon>
        <taxon>Streptosporangium</taxon>
    </lineage>
</organism>
<feature type="transmembrane region" description="Helical" evidence="5">
    <location>
        <begin position="365"/>
        <end position="386"/>
    </location>
</feature>
<feature type="transmembrane region" description="Helical" evidence="5">
    <location>
        <begin position="44"/>
        <end position="62"/>
    </location>
</feature>
<reference evidence="8" key="1">
    <citation type="submission" date="2016-10" db="EMBL/GenBank/DDBJ databases">
        <authorList>
            <person name="Varghese N."/>
            <person name="Submissions S."/>
        </authorList>
    </citation>
    <scope>NUCLEOTIDE SEQUENCE [LARGE SCALE GENOMIC DNA]</scope>
    <source>
        <strain evidence="8">CGMCC 4.2126</strain>
    </source>
</reference>
<dbReference type="InterPro" id="IPR020846">
    <property type="entry name" value="MFS_dom"/>
</dbReference>
<dbReference type="SUPFAM" id="SSF103473">
    <property type="entry name" value="MFS general substrate transporter"/>
    <property type="match status" value="1"/>
</dbReference>
<dbReference type="AlphaFoldDB" id="A0A1I3HWP1"/>
<evidence type="ECO:0000256" key="5">
    <source>
        <dbReference type="SAM" id="Phobius"/>
    </source>
</evidence>
<keyword evidence="3 5" id="KW-1133">Transmembrane helix</keyword>
<sequence>MKSYLAVLGSPGAWRFLVPAFLARLPYAMLQLGILLLVHWSTGSYGAAGIAAAAAAVAQALVGPQTGRLADRYGQPRVLLPQVVLHAAALGVLLALASAHAPAVPLVVFSALAGASMPQVGSMVRARWAHLLGRSEKLGTAFAVESITDELTFTLAPVLLVAVSTGFSPVWALLAALVMVVLGTLVFAVVRRGAPEPMPVRVRSQGGVLRLRGVAVLAVAFVALGTVFGSLQVGITSYTAALGQAAAAGPIYASFSGASFAGGILYGVVRWRIGAPVRLAATVGLLCATTAALTLAGSIPLLYGGAAMAGFVIAPAVITGYTLVETLIPAEVRTEAFTWLNGSIGLGIATGAAVAGQLVDRSGAALAFLVPPVTTGLAALLVLLFLRRLRPEAGAAEVRRPVAVS</sequence>
<gene>
    <name evidence="7" type="ORF">SAMN05216275_10341</name>
</gene>
<dbReference type="PANTHER" id="PTHR23542:SF1">
    <property type="entry name" value="MAJOR FACILITATOR SUPERFAMILY (MFS) PROFILE DOMAIN-CONTAINING PROTEIN"/>
    <property type="match status" value="1"/>
</dbReference>
<feature type="transmembrane region" description="Helical" evidence="5">
    <location>
        <begin position="276"/>
        <end position="296"/>
    </location>
</feature>
<name>A0A1I3HWP1_9ACTN</name>
<evidence type="ECO:0000256" key="2">
    <source>
        <dbReference type="ARBA" id="ARBA00022692"/>
    </source>
</evidence>
<evidence type="ECO:0000256" key="1">
    <source>
        <dbReference type="ARBA" id="ARBA00004651"/>
    </source>
</evidence>
<evidence type="ECO:0000256" key="3">
    <source>
        <dbReference type="ARBA" id="ARBA00022989"/>
    </source>
</evidence>
<dbReference type="RefSeq" id="WP_093885819.1">
    <property type="nucleotide sequence ID" value="NZ_FOQY01000003.1"/>
</dbReference>
<dbReference type="Pfam" id="PF07690">
    <property type="entry name" value="MFS_1"/>
    <property type="match status" value="1"/>
</dbReference>
<feature type="transmembrane region" description="Helical" evidence="5">
    <location>
        <begin position="251"/>
        <end position="269"/>
    </location>
</feature>
<dbReference type="GO" id="GO:0022857">
    <property type="term" value="F:transmembrane transporter activity"/>
    <property type="evidence" value="ECO:0007669"/>
    <property type="project" value="InterPro"/>
</dbReference>
<feature type="transmembrane region" description="Helical" evidence="5">
    <location>
        <begin position="211"/>
        <end position="231"/>
    </location>
</feature>
<feature type="transmembrane region" description="Helical" evidence="5">
    <location>
        <begin position="302"/>
        <end position="324"/>
    </location>
</feature>
<keyword evidence="8" id="KW-1185">Reference proteome</keyword>
<dbReference type="PROSITE" id="PS50850">
    <property type="entry name" value="MFS"/>
    <property type="match status" value="1"/>
</dbReference>
<feature type="transmembrane region" description="Helical" evidence="5">
    <location>
        <begin position="336"/>
        <end position="359"/>
    </location>
</feature>
<protein>
    <submittedName>
        <fullName evidence="7">Predicted arabinose efflux permease, MFS family</fullName>
    </submittedName>
</protein>
<dbReference type="EMBL" id="FOQY01000003">
    <property type="protein sequence ID" value="SFI40007.1"/>
    <property type="molecule type" value="Genomic_DNA"/>
</dbReference>
<dbReference type="GeneID" id="96296817"/>
<evidence type="ECO:0000313" key="7">
    <source>
        <dbReference type="EMBL" id="SFI40007.1"/>
    </source>
</evidence>
<feature type="transmembrane region" description="Helical" evidence="5">
    <location>
        <begin position="170"/>
        <end position="190"/>
    </location>
</feature>
<accession>A0A1I3HWP1</accession>
<evidence type="ECO:0000259" key="6">
    <source>
        <dbReference type="PROSITE" id="PS50850"/>
    </source>
</evidence>